<dbReference type="OrthoDB" id="4773965at2"/>
<evidence type="ECO:0000313" key="3">
    <source>
        <dbReference type="EMBL" id="EFV13943.1"/>
    </source>
</evidence>
<keyword evidence="2" id="KW-0472">Membrane</keyword>
<comment type="caution">
    <text evidence="3">The sequence shown here is derived from an EMBL/GenBank/DDBJ whole genome shotgun (WGS) entry which is preliminary data.</text>
</comment>
<dbReference type="STRING" id="679197.HMPREF9336_01195"/>
<evidence type="ECO:0000256" key="1">
    <source>
        <dbReference type="SAM" id="MobiDB-lite"/>
    </source>
</evidence>
<name>E5XNX4_SEGRC</name>
<dbReference type="RefSeq" id="WP_007468767.1">
    <property type="nucleotide sequence ID" value="NZ_KI391954.1"/>
</dbReference>
<dbReference type="eggNOG" id="ENOG502ZDZ0">
    <property type="taxonomic scope" value="Bacteria"/>
</dbReference>
<feature type="region of interest" description="Disordered" evidence="1">
    <location>
        <begin position="1"/>
        <end position="21"/>
    </location>
</feature>
<feature type="transmembrane region" description="Helical" evidence="2">
    <location>
        <begin position="31"/>
        <end position="56"/>
    </location>
</feature>
<dbReference type="Proteomes" id="UP000004816">
    <property type="component" value="Unassembled WGS sequence"/>
</dbReference>
<proteinExistence type="predicted"/>
<organism evidence="3 4">
    <name type="scientific">Segniliparus rugosus (strain ATCC BAA-974 / DSM 45345 / CCUG 50838 / CIP 108380 / JCM 13579 / CDC 945)</name>
    <dbReference type="NCBI Taxonomy" id="679197"/>
    <lineage>
        <taxon>Bacteria</taxon>
        <taxon>Bacillati</taxon>
        <taxon>Actinomycetota</taxon>
        <taxon>Actinomycetes</taxon>
        <taxon>Mycobacteriales</taxon>
        <taxon>Segniliparaceae</taxon>
        <taxon>Segniliparus</taxon>
    </lineage>
</organism>
<gene>
    <name evidence="3" type="ORF">HMPREF9336_01195</name>
</gene>
<accession>E5XNX4</accession>
<keyword evidence="2" id="KW-0812">Transmembrane</keyword>
<protein>
    <submittedName>
        <fullName evidence="3">Uncharacterized protein</fullName>
    </submittedName>
</protein>
<evidence type="ECO:0000313" key="4">
    <source>
        <dbReference type="Proteomes" id="UP000004816"/>
    </source>
</evidence>
<dbReference type="EMBL" id="ACZI02000003">
    <property type="protein sequence ID" value="EFV13943.1"/>
    <property type="molecule type" value="Genomic_DNA"/>
</dbReference>
<reference evidence="3 4" key="1">
    <citation type="journal article" date="2011" name="Stand. Genomic Sci.">
        <title>High quality draft genome sequence of Segniliparus rugosus CDC 945(T)= (ATCC BAA-974(T)).</title>
        <authorList>
            <person name="Earl A.M."/>
            <person name="Desjardins C.A."/>
            <person name="Fitzgerald M.G."/>
            <person name="Arachchi H.M."/>
            <person name="Zeng Q."/>
            <person name="Mehta T."/>
            <person name="Griggs A."/>
            <person name="Birren B.W."/>
            <person name="Toney N.C."/>
            <person name="Carr J."/>
            <person name="Posey J."/>
            <person name="Butler W.R."/>
        </authorList>
    </citation>
    <scope>NUCLEOTIDE SEQUENCE [LARGE SCALE GENOMIC DNA]</scope>
    <source>
        <strain evidence="4">ATCC BAA-974 / DSM 45345 / CCUG 50838 / CIP 108380 / JCM 13579 / CDC 945</strain>
    </source>
</reference>
<keyword evidence="4" id="KW-1185">Reference proteome</keyword>
<dbReference type="AlphaFoldDB" id="E5XNX4"/>
<keyword evidence="2" id="KW-1133">Transmembrane helix</keyword>
<sequence length="218" mass="23375">MTYPSGGAPYPQFPPHAGQAPQRKKSSVAPVVIIVSVVAVLLCCGGGGVAALFLFAANKEKKAARSIASTSSSRHSYSSYSSYSPYSSTYSPPVPQYNVGDCFQLTDSETTPVACGDGTYQIYKIAGSKSSCGDQGSIEQGSQVYCLKVDLRVHYCYTIPAKGWIQPAPTCKAPGTILVFDVIPDTTNGNHCQAASNGSRYRYWYWQEPAQVVCAYAY</sequence>
<dbReference type="HOGENOM" id="CLU_1266159_0_0_11"/>
<evidence type="ECO:0000256" key="2">
    <source>
        <dbReference type="SAM" id="Phobius"/>
    </source>
</evidence>